<evidence type="ECO:0000313" key="4">
    <source>
        <dbReference type="Proteomes" id="UP001178288"/>
    </source>
</evidence>
<dbReference type="AlphaFoldDB" id="A0AA95SFB1"/>
<proteinExistence type="inferred from homology"/>
<dbReference type="SUPFAM" id="SSF55144">
    <property type="entry name" value="LigT-like"/>
    <property type="match status" value="1"/>
</dbReference>
<dbReference type="Proteomes" id="UP001178288">
    <property type="component" value="Chromosome"/>
</dbReference>
<protein>
    <recommendedName>
        <fullName evidence="2">RNA 2',3'-cyclic phosphodiesterase</fullName>
        <shortName evidence="2">RNA 2',3'-CPDase</shortName>
        <ecNumber evidence="2">3.1.4.58</ecNumber>
    </recommendedName>
</protein>
<dbReference type="EC" id="3.1.4.58" evidence="2"/>
<dbReference type="InterPro" id="IPR009097">
    <property type="entry name" value="Cyclic_Pdiesterase"/>
</dbReference>
<dbReference type="RefSeq" id="WP_235845488.1">
    <property type="nucleotide sequence ID" value="NZ_CP126114.1"/>
</dbReference>
<dbReference type="PANTHER" id="PTHR35561">
    <property type="entry name" value="RNA 2',3'-CYCLIC PHOSPHODIESTERASE"/>
    <property type="match status" value="1"/>
</dbReference>
<gene>
    <name evidence="3" type="primary">thpR</name>
    <name evidence="3" type="ORF">QNH39_20635</name>
</gene>
<dbReference type="EMBL" id="CP126114">
    <property type="protein sequence ID" value="WHY85031.1"/>
    <property type="molecule type" value="Genomic_DNA"/>
</dbReference>
<dbReference type="HAMAP" id="MF_01940">
    <property type="entry name" value="RNA_CPDase"/>
    <property type="match status" value="1"/>
</dbReference>
<sequence>MRSDMEQRNHFFFAVKIPEETKLIMNHHINQLKAIIPFSRWVDYQDLHITLAFLGAAPHEKRAAAEINVNEVLKEAAALTLKINKLGFFGIENAPRVLWADTMESIELKNIREKVFSACERAGFQLETRPFRPHITLARKWNGTTTFQKGLLEVWHELQPEPLQFQTNEVVLYQTHLHQTPKYEVIKRFELQAYNY</sequence>
<dbReference type="PANTHER" id="PTHR35561:SF1">
    <property type="entry name" value="RNA 2',3'-CYCLIC PHOSPHODIESTERASE"/>
    <property type="match status" value="1"/>
</dbReference>
<feature type="active site" description="Proton acceptor" evidence="2">
    <location>
        <position position="134"/>
    </location>
</feature>
<comment type="similarity">
    <text evidence="2">Belongs to the 2H phosphoesterase superfamily. ThpR family.</text>
</comment>
<evidence type="ECO:0000313" key="3">
    <source>
        <dbReference type="EMBL" id="WHY85031.1"/>
    </source>
</evidence>
<feature type="short sequence motif" description="HXTX 1" evidence="2">
    <location>
        <begin position="48"/>
        <end position="51"/>
    </location>
</feature>
<feature type="short sequence motif" description="HXTX 2" evidence="2">
    <location>
        <begin position="134"/>
        <end position="137"/>
    </location>
</feature>
<dbReference type="GO" id="GO:0008664">
    <property type="term" value="F:RNA 2',3'-cyclic 3'-phosphodiesterase activity"/>
    <property type="evidence" value="ECO:0007669"/>
    <property type="project" value="UniProtKB-EC"/>
</dbReference>
<evidence type="ECO:0000256" key="1">
    <source>
        <dbReference type="ARBA" id="ARBA00022801"/>
    </source>
</evidence>
<reference evidence="3" key="1">
    <citation type="submission" date="2023-05" db="EMBL/GenBank/DDBJ databases">
        <title>Comparative genomics of Bacillaceae isolates and their secondary metabolite potential.</title>
        <authorList>
            <person name="Song L."/>
            <person name="Nielsen L.J."/>
            <person name="Mohite O."/>
            <person name="Xu X."/>
            <person name="Weber T."/>
            <person name="Kovacs A.T."/>
        </authorList>
    </citation>
    <scope>NUCLEOTIDE SEQUENCE</scope>
    <source>
        <strain evidence="3">XLM17</strain>
    </source>
</reference>
<dbReference type="GO" id="GO:0004113">
    <property type="term" value="F:2',3'-cyclic-nucleotide 3'-phosphodiesterase activity"/>
    <property type="evidence" value="ECO:0007669"/>
    <property type="project" value="InterPro"/>
</dbReference>
<dbReference type="InterPro" id="IPR004175">
    <property type="entry name" value="RNA_CPDase"/>
</dbReference>
<dbReference type="Pfam" id="PF13563">
    <property type="entry name" value="2_5_RNA_ligase2"/>
    <property type="match status" value="1"/>
</dbReference>
<dbReference type="KEGG" id="nnv:QNH39_20635"/>
<comment type="catalytic activity">
    <reaction evidence="2">
        <text>a 3'-end 2',3'-cyclophospho-ribonucleotide-RNA + H2O = a 3'-end 2'-phospho-ribonucleotide-RNA + H(+)</text>
        <dbReference type="Rhea" id="RHEA:11828"/>
        <dbReference type="Rhea" id="RHEA-COMP:10464"/>
        <dbReference type="Rhea" id="RHEA-COMP:17353"/>
        <dbReference type="ChEBI" id="CHEBI:15377"/>
        <dbReference type="ChEBI" id="CHEBI:15378"/>
        <dbReference type="ChEBI" id="CHEBI:83064"/>
        <dbReference type="ChEBI" id="CHEBI:173113"/>
        <dbReference type="EC" id="3.1.4.58"/>
    </reaction>
</comment>
<evidence type="ECO:0000256" key="2">
    <source>
        <dbReference type="HAMAP-Rule" id="MF_01940"/>
    </source>
</evidence>
<dbReference type="Gene3D" id="3.90.1140.10">
    <property type="entry name" value="Cyclic phosphodiesterase"/>
    <property type="match status" value="1"/>
</dbReference>
<accession>A0AA95SFB1</accession>
<keyword evidence="1 2" id="KW-0378">Hydrolase</keyword>
<dbReference type="NCBIfam" id="TIGR02258">
    <property type="entry name" value="2_5_ligase"/>
    <property type="match status" value="1"/>
</dbReference>
<comment type="function">
    <text evidence="2">Hydrolyzes RNA 2',3'-cyclic phosphodiester to an RNA 2'-phosphomonoester.</text>
</comment>
<feature type="active site" description="Proton donor" evidence="2">
    <location>
        <position position="48"/>
    </location>
</feature>
<keyword evidence="4" id="KW-1185">Reference proteome</keyword>
<name>A0AA95SFB1_9BACI</name>
<organism evidence="3 4">
    <name type="scientific">Neobacillus novalis</name>
    <dbReference type="NCBI Taxonomy" id="220687"/>
    <lineage>
        <taxon>Bacteria</taxon>
        <taxon>Bacillati</taxon>
        <taxon>Bacillota</taxon>
        <taxon>Bacilli</taxon>
        <taxon>Bacillales</taxon>
        <taxon>Bacillaceae</taxon>
        <taxon>Neobacillus</taxon>
    </lineage>
</organism>